<organism evidence="1 2">
    <name type="scientific">Diphasiastrum complanatum</name>
    <name type="common">Issler's clubmoss</name>
    <name type="synonym">Lycopodium complanatum</name>
    <dbReference type="NCBI Taxonomy" id="34168"/>
    <lineage>
        <taxon>Eukaryota</taxon>
        <taxon>Viridiplantae</taxon>
        <taxon>Streptophyta</taxon>
        <taxon>Embryophyta</taxon>
        <taxon>Tracheophyta</taxon>
        <taxon>Lycopodiopsida</taxon>
        <taxon>Lycopodiales</taxon>
        <taxon>Lycopodiaceae</taxon>
        <taxon>Lycopodioideae</taxon>
        <taxon>Diphasiastrum</taxon>
    </lineage>
</organism>
<dbReference type="EMBL" id="CM055113">
    <property type="protein sequence ID" value="KAJ7515823.1"/>
    <property type="molecule type" value="Genomic_DNA"/>
</dbReference>
<sequence>MLHIGLCNINSWNHGIIQIFLRNLTIPLFYFLYLKYIVNVMLCSYAFPDNVQTLFCNLLMMLNGNINVQQTMSSNAMTINCHDGALFKMVKRSAIIKNRNIQSINDHNFNTISIMRAPKNVQYHANKKFPVF</sequence>
<gene>
    <name evidence="1" type="ORF">O6H91_22G029200</name>
</gene>
<dbReference type="Proteomes" id="UP001162992">
    <property type="component" value="Chromosome 22"/>
</dbReference>
<accession>A0ACC2AE15</accession>
<evidence type="ECO:0000313" key="2">
    <source>
        <dbReference type="Proteomes" id="UP001162992"/>
    </source>
</evidence>
<protein>
    <submittedName>
        <fullName evidence="1">Uncharacterized protein</fullName>
    </submittedName>
</protein>
<proteinExistence type="predicted"/>
<keyword evidence="2" id="KW-1185">Reference proteome</keyword>
<comment type="caution">
    <text evidence="1">The sequence shown here is derived from an EMBL/GenBank/DDBJ whole genome shotgun (WGS) entry which is preliminary data.</text>
</comment>
<reference evidence="2" key="1">
    <citation type="journal article" date="2024" name="Proc. Natl. Acad. Sci. U.S.A.">
        <title>Extraordinary preservation of gene collinearity over three hundred million years revealed in homosporous lycophytes.</title>
        <authorList>
            <person name="Li C."/>
            <person name="Wickell D."/>
            <person name="Kuo L.Y."/>
            <person name="Chen X."/>
            <person name="Nie B."/>
            <person name="Liao X."/>
            <person name="Peng D."/>
            <person name="Ji J."/>
            <person name="Jenkins J."/>
            <person name="Williams M."/>
            <person name="Shu S."/>
            <person name="Plott C."/>
            <person name="Barry K."/>
            <person name="Rajasekar S."/>
            <person name="Grimwood J."/>
            <person name="Han X."/>
            <person name="Sun S."/>
            <person name="Hou Z."/>
            <person name="He W."/>
            <person name="Dai G."/>
            <person name="Sun C."/>
            <person name="Schmutz J."/>
            <person name="Leebens-Mack J.H."/>
            <person name="Li F.W."/>
            <person name="Wang L."/>
        </authorList>
    </citation>
    <scope>NUCLEOTIDE SEQUENCE [LARGE SCALE GENOMIC DNA]</scope>
    <source>
        <strain evidence="2">cv. PW_Plant_1</strain>
    </source>
</reference>
<name>A0ACC2AE15_DIPCM</name>
<evidence type="ECO:0000313" key="1">
    <source>
        <dbReference type="EMBL" id="KAJ7515823.1"/>
    </source>
</evidence>